<comment type="caution">
    <text evidence="1">The sequence shown here is derived from an EMBL/GenBank/DDBJ whole genome shotgun (WGS) entry which is preliminary data.</text>
</comment>
<reference evidence="1" key="1">
    <citation type="submission" date="2020-12" db="EMBL/GenBank/DDBJ databases">
        <title>PHA producing bacteria isolated from mangrove.</title>
        <authorList>
            <person name="Zheng W."/>
            <person name="Yu S."/>
            <person name="Huang Y."/>
        </authorList>
    </citation>
    <scope>NUCLEOTIDE SEQUENCE</scope>
    <source>
        <strain evidence="1">GN8-5</strain>
    </source>
</reference>
<name>A0A939DWX9_9MICO</name>
<dbReference type="PROSITE" id="PS51257">
    <property type="entry name" value="PROKAR_LIPOPROTEIN"/>
    <property type="match status" value="1"/>
</dbReference>
<proteinExistence type="predicted"/>
<organism evidence="1 2">
    <name type="scientific">Microbacterium esteraromaticum</name>
    <dbReference type="NCBI Taxonomy" id="57043"/>
    <lineage>
        <taxon>Bacteria</taxon>
        <taxon>Bacillati</taxon>
        <taxon>Actinomycetota</taxon>
        <taxon>Actinomycetes</taxon>
        <taxon>Micrococcales</taxon>
        <taxon>Microbacteriaceae</taxon>
        <taxon>Microbacterium</taxon>
    </lineage>
</organism>
<dbReference type="AlphaFoldDB" id="A0A939DWX9"/>
<gene>
    <name evidence="1" type="ORF">JF543_11110</name>
</gene>
<dbReference type="Proteomes" id="UP000664385">
    <property type="component" value="Unassembled WGS sequence"/>
</dbReference>
<accession>A0A939DWX9</accession>
<sequence length="136" mass="14708">MVIRLLLPIAMLSVGTVVLGGCSLLRGAPDREDLVTTSYGECTAQWWLDPVGGDVPVEATQIAAAALEDAAATPASRAEWQAVLVDTQSEGAEIPEDRLEAQAHIEVVREHVRDELEAGGYPDENRVIEVWSELRC</sequence>
<evidence type="ECO:0008006" key="3">
    <source>
        <dbReference type="Google" id="ProtNLM"/>
    </source>
</evidence>
<protein>
    <recommendedName>
        <fullName evidence="3">Lipoprotein</fullName>
    </recommendedName>
</protein>
<dbReference type="EMBL" id="JAEMWU010000001">
    <property type="protein sequence ID" value="MBN8206502.1"/>
    <property type="molecule type" value="Genomic_DNA"/>
</dbReference>
<evidence type="ECO:0000313" key="2">
    <source>
        <dbReference type="Proteomes" id="UP000664385"/>
    </source>
</evidence>
<dbReference type="RefSeq" id="WP_206824127.1">
    <property type="nucleotide sequence ID" value="NZ_JAEMWU010000001.1"/>
</dbReference>
<evidence type="ECO:0000313" key="1">
    <source>
        <dbReference type="EMBL" id="MBN8206502.1"/>
    </source>
</evidence>